<dbReference type="InterPro" id="IPR001763">
    <property type="entry name" value="Rhodanese-like_dom"/>
</dbReference>
<dbReference type="Proteomes" id="UP001244443">
    <property type="component" value="Chromosome"/>
</dbReference>
<dbReference type="Gene3D" id="3.40.250.10">
    <property type="entry name" value="Rhodanese-like domain"/>
    <property type="match status" value="1"/>
</dbReference>
<evidence type="ECO:0000313" key="3">
    <source>
        <dbReference type="Proteomes" id="UP001244443"/>
    </source>
</evidence>
<dbReference type="SMART" id="SM00450">
    <property type="entry name" value="RHOD"/>
    <property type="match status" value="1"/>
</dbReference>
<protein>
    <submittedName>
        <fullName evidence="2">Rhodanese-like domain-containing protein</fullName>
    </submittedName>
</protein>
<proteinExistence type="predicted"/>
<evidence type="ECO:0000313" key="2">
    <source>
        <dbReference type="EMBL" id="WMN06054.1"/>
    </source>
</evidence>
<sequence>MPNYKNLTIQEFDQGIKENPEAIILDVRTPSEFASGHLENAFNAPNISEAISTLDPEKEYFVHCRVGGRSAVTAQYLSMKGFKNINNLNDSIDNTSLKLHKSGVKVA</sequence>
<feature type="domain" description="Rhodanese" evidence="1">
    <location>
        <begin position="18"/>
        <end position="103"/>
    </location>
</feature>
<dbReference type="InterPro" id="IPR036873">
    <property type="entry name" value="Rhodanese-like_dom_sf"/>
</dbReference>
<dbReference type="RefSeq" id="WP_308355759.1">
    <property type="nucleotide sequence ID" value="NZ_CP129970.2"/>
</dbReference>
<keyword evidence="3" id="KW-1185">Reference proteome</keyword>
<reference evidence="2" key="1">
    <citation type="submission" date="2023-08" db="EMBL/GenBank/DDBJ databases">
        <title>Comparative genomics and taxonomic characterization of three novel marine species of genus Marivirga.</title>
        <authorList>
            <person name="Muhammad N."/>
            <person name="Kim S.-G."/>
        </authorList>
    </citation>
    <scope>NUCLEOTIDE SEQUENCE [LARGE SCALE GENOMIC DNA]</scope>
    <source>
        <strain evidence="2">ABR2-2</strain>
    </source>
</reference>
<dbReference type="PANTHER" id="PTHR43031">
    <property type="entry name" value="FAD-DEPENDENT OXIDOREDUCTASE"/>
    <property type="match status" value="1"/>
</dbReference>
<name>A0AA51N4H0_9BACT</name>
<dbReference type="Pfam" id="PF00581">
    <property type="entry name" value="Rhodanese"/>
    <property type="match status" value="1"/>
</dbReference>
<dbReference type="PANTHER" id="PTHR43031:SF17">
    <property type="entry name" value="SULFURTRANSFERASE YTWF-RELATED"/>
    <property type="match status" value="1"/>
</dbReference>
<dbReference type="SUPFAM" id="SSF52821">
    <property type="entry name" value="Rhodanese/Cell cycle control phosphatase"/>
    <property type="match status" value="1"/>
</dbReference>
<dbReference type="EMBL" id="CP129970">
    <property type="protein sequence ID" value="WMN06054.1"/>
    <property type="molecule type" value="Genomic_DNA"/>
</dbReference>
<accession>A0AA51N4H0</accession>
<organism evidence="2 3">
    <name type="scientific">Marivirga arenosa</name>
    <dbReference type="NCBI Taxonomy" id="3059076"/>
    <lineage>
        <taxon>Bacteria</taxon>
        <taxon>Pseudomonadati</taxon>
        <taxon>Bacteroidota</taxon>
        <taxon>Cytophagia</taxon>
        <taxon>Cytophagales</taxon>
        <taxon>Marivirgaceae</taxon>
        <taxon>Marivirga</taxon>
    </lineage>
</organism>
<dbReference type="CDD" id="cd00158">
    <property type="entry name" value="RHOD"/>
    <property type="match status" value="1"/>
</dbReference>
<dbReference type="InterPro" id="IPR050229">
    <property type="entry name" value="GlpE_sulfurtransferase"/>
</dbReference>
<gene>
    <name evidence="2" type="ORF">QYS48_31445</name>
</gene>
<dbReference type="AlphaFoldDB" id="A0AA51N4H0"/>
<dbReference type="PROSITE" id="PS50206">
    <property type="entry name" value="RHODANESE_3"/>
    <property type="match status" value="1"/>
</dbReference>
<evidence type="ECO:0000259" key="1">
    <source>
        <dbReference type="PROSITE" id="PS50206"/>
    </source>
</evidence>